<accession>A0A2H3CMU9</accession>
<reference evidence="2" key="1">
    <citation type="journal article" date="2017" name="Nat. Ecol. Evol.">
        <title>Genome expansion and lineage-specific genetic innovations in the forest pathogenic fungi Armillaria.</title>
        <authorList>
            <person name="Sipos G."/>
            <person name="Prasanna A.N."/>
            <person name="Walter M.C."/>
            <person name="O'Connor E."/>
            <person name="Balint B."/>
            <person name="Krizsan K."/>
            <person name="Kiss B."/>
            <person name="Hess J."/>
            <person name="Varga T."/>
            <person name="Slot J."/>
            <person name="Riley R."/>
            <person name="Boka B."/>
            <person name="Rigling D."/>
            <person name="Barry K."/>
            <person name="Lee J."/>
            <person name="Mihaltcheva S."/>
            <person name="LaButti K."/>
            <person name="Lipzen A."/>
            <person name="Waldron R."/>
            <person name="Moloney N.M."/>
            <person name="Sperisen C."/>
            <person name="Kredics L."/>
            <person name="Vagvoelgyi C."/>
            <person name="Patrignani A."/>
            <person name="Fitzpatrick D."/>
            <person name="Nagy I."/>
            <person name="Doyle S."/>
            <person name="Anderson J.B."/>
            <person name="Grigoriev I.V."/>
            <person name="Gueldener U."/>
            <person name="Muensterkoetter M."/>
            <person name="Nagy L.G."/>
        </authorList>
    </citation>
    <scope>NUCLEOTIDE SEQUENCE [LARGE SCALE GENOMIC DNA]</scope>
    <source>
        <strain evidence="2">Ar21-2</strain>
    </source>
</reference>
<dbReference type="AlphaFoldDB" id="A0A2H3CMU9"/>
<evidence type="ECO:0000313" key="1">
    <source>
        <dbReference type="EMBL" id="PBK84409.1"/>
    </source>
</evidence>
<dbReference type="OrthoDB" id="2886770at2759"/>
<gene>
    <name evidence="1" type="ORF">ARMGADRAFT_1132875</name>
</gene>
<sequence>MLEELLDEERRVERLVESCKKIIRPIRSVPEDIVREIFLTCLDTDEREIKDSLDGRSPPLVLSKVCRNWRSVAVSTSQLWSSLSLHFDQYRDAKACLHLLQIYLLRSGTQDIILSLHITEAPSNNHVIPVLLSSAPRWVDIRIFIPFLSLHDLSAVRGTLYRLNRLHVEFTDEPPTSPGPQVGPKFDAFEYAPLLRSFSHETVLNAIHQMNIPWSRITEYTGMDWTSSFIEMFKLTPDLESASLYCEDDSVLDRPLPPPFCHDGLRRLHVHEEEQSVDVAVHEEGGIVLLLSHIECPALESLSMVYQHPRIRIPSSPCAGNLRTLSIDASCTIPADVQSDLLSLLRATPSLTHLSMSMSMSPEENVILLGLNINMNPGVVPGLRSLTFRFLSEDPDLSSVFVDLVESRRTGLETLRLSMPFVMPPPPDALVDRWTELSDGGFVIYGME</sequence>
<protein>
    <submittedName>
        <fullName evidence="1">Uncharacterized protein</fullName>
    </submittedName>
</protein>
<evidence type="ECO:0000313" key="2">
    <source>
        <dbReference type="Proteomes" id="UP000217790"/>
    </source>
</evidence>
<dbReference type="Proteomes" id="UP000217790">
    <property type="component" value="Unassembled WGS sequence"/>
</dbReference>
<dbReference type="OMA" id="SHIECPA"/>
<keyword evidence="2" id="KW-1185">Reference proteome</keyword>
<dbReference type="STRING" id="47427.A0A2H3CMU9"/>
<dbReference type="EMBL" id="KZ293698">
    <property type="protein sequence ID" value="PBK84409.1"/>
    <property type="molecule type" value="Genomic_DNA"/>
</dbReference>
<name>A0A2H3CMU9_ARMGA</name>
<dbReference type="InParanoid" id="A0A2H3CMU9"/>
<organism evidence="1 2">
    <name type="scientific">Armillaria gallica</name>
    <name type="common">Bulbous honey fungus</name>
    <name type="synonym">Armillaria bulbosa</name>
    <dbReference type="NCBI Taxonomy" id="47427"/>
    <lineage>
        <taxon>Eukaryota</taxon>
        <taxon>Fungi</taxon>
        <taxon>Dikarya</taxon>
        <taxon>Basidiomycota</taxon>
        <taxon>Agaricomycotina</taxon>
        <taxon>Agaricomycetes</taxon>
        <taxon>Agaricomycetidae</taxon>
        <taxon>Agaricales</taxon>
        <taxon>Marasmiineae</taxon>
        <taxon>Physalacriaceae</taxon>
        <taxon>Armillaria</taxon>
    </lineage>
</organism>
<proteinExistence type="predicted"/>